<dbReference type="UniPathway" id="UPA00378"/>
<comment type="catalytic activity">
    <reaction evidence="16">
        <text>N(4)-(alpha-D-Man-(1-&gt;3)-[alpha-D-Man-(1-&gt;3)-[alpha-D-Man-(1-&gt;6)]-alpha-D-Man-(1-&gt;6)]-beta-D-Man-(1-&gt;4)-beta-D-GlcNAc-(1-&gt;4)-beta-D-GlcNAc)-L-asparaginyl-[protein] (N-glucan mannose isomer 5A1,2) + UDP-N-acetyl-alpha-D-glucosamine = N(4)-{beta-D-GlcNAc-(1-&gt;2)-alpha-D-Man-(1-&gt;3)-[alpha-D-Man-(1-&gt;3)-[alpha-D-Man-(1-&gt;6)]-alpha-D-Man-(1-&gt;6)]-beta-D-Man-(1-&gt;4)-beta-D-GlcNAc-(1-&gt;4)-beta-D-GlcNAc}-L-asparaginyl-[protein] + UDP + H(+)</text>
        <dbReference type="Rhea" id="RHEA:11456"/>
        <dbReference type="Rhea" id="RHEA-COMP:14367"/>
        <dbReference type="Rhea" id="RHEA-COMP:14368"/>
        <dbReference type="ChEBI" id="CHEBI:15378"/>
        <dbReference type="ChEBI" id="CHEBI:57705"/>
        <dbReference type="ChEBI" id="CHEBI:58223"/>
        <dbReference type="ChEBI" id="CHEBI:59087"/>
        <dbReference type="ChEBI" id="CHEBI:60625"/>
        <dbReference type="EC" id="2.4.1.101"/>
    </reaction>
</comment>
<evidence type="ECO:0000256" key="4">
    <source>
        <dbReference type="ARBA" id="ARBA00006492"/>
    </source>
</evidence>
<dbReference type="AlphaFoldDB" id="X6NXV5"/>
<evidence type="ECO:0000256" key="11">
    <source>
        <dbReference type="ARBA" id="ARBA00023034"/>
    </source>
</evidence>
<dbReference type="Gene3D" id="3.10.180.20">
    <property type="entry name" value="N-Acetylglucosaminyltransferase I, Domain 2"/>
    <property type="match status" value="1"/>
</dbReference>
<sequence length="310" mass="37146">MILLHKRVFFIWALITAKEQLRGKKKKGSNIQTDKRRHKGFEEQRWLAYHKISAHYKWLFTKMFDELQYKQLIILEDDMQISPDFFRYFEQLTPLLVNDPTVLCISAWNDNGQASFVQSPTALYRTDVFPGLGWMFTNKLWQEFKSNWPLAFWDDWLREEKQRKNRSCIRPEINRVYTFGEHGSSEGLFFQKYLKSIHLNKEDINWSAQNIDYLYHNNYDNWLKSILTSANVIDMKQLRQLKTFSFSSTEYLIWYEHIQQFATFAQEIGLMSDEKSGKARTSYNGIVTVRYHGHRVHFAHKKLSAFFFPS</sequence>
<feature type="chain" id="PRO_5004977029" description="alpha-1,3-mannosyl-glycoprotein 2-beta-N-acetylglucosaminyltransferase" evidence="17">
    <location>
        <begin position="18"/>
        <end position="310"/>
    </location>
</feature>
<name>X6NXV5_RETFI</name>
<comment type="caution">
    <text evidence="18">The sequence shown here is derived from an EMBL/GenBank/DDBJ whole genome shotgun (WGS) entry which is preliminary data.</text>
</comment>
<comment type="cofactor">
    <cofactor evidence="1">
        <name>Mn(2+)</name>
        <dbReference type="ChEBI" id="CHEBI:29035"/>
    </cofactor>
</comment>
<keyword evidence="13" id="KW-0464">Manganese</keyword>
<evidence type="ECO:0000256" key="15">
    <source>
        <dbReference type="ARBA" id="ARBA00041712"/>
    </source>
</evidence>
<keyword evidence="8" id="KW-0479">Metal-binding</keyword>
<evidence type="ECO:0000256" key="10">
    <source>
        <dbReference type="ARBA" id="ARBA00022989"/>
    </source>
</evidence>
<gene>
    <name evidence="18" type="ORF">RFI_06310</name>
</gene>
<evidence type="ECO:0000256" key="5">
    <source>
        <dbReference type="ARBA" id="ARBA00022676"/>
    </source>
</evidence>
<keyword evidence="6" id="KW-0808">Transferase</keyword>
<evidence type="ECO:0000256" key="6">
    <source>
        <dbReference type="ARBA" id="ARBA00022679"/>
    </source>
</evidence>
<organism evidence="18 19">
    <name type="scientific">Reticulomyxa filosa</name>
    <dbReference type="NCBI Taxonomy" id="46433"/>
    <lineage>
        <taxon>Eukaryota</taxon>
        <taxon>Sar</taxon>
        <taxon>Rhizaria</taxon>
        <taxon>Retaria</taxon>
        <taxon>Foraminifera</taxon>
        <taxon>Monothalamids</taxon>
        <taxon>Reticulomyxidae</taxon>
        <taxon>Reticulomyxa</taxon>
    </lineage>
</organism>
<dbReference type="InterPro" id="IPR004139">
    <property type="entry name" value="Glyco_trans_13"/>
</dbReference>
<evidence type="ECO:0000256" key="3">
    <source>
        <dbReference type="ARBA" id="ARBA00004922"/>
    </source>
</evidence>
<dbReference type="GO" id="GO:0003827">
    <property type="term" value="F:alpha-1,3-mannosylglycoprotein 2-beta-N-acetylglucosaminyltransferase activity"/>
    <property type="evidence" value="ECO:0007669"/>
    <property type="project" value="UniProtKB-EC"/>
</dbReference>
<comment type="subcellular location">
    <subcellularLocation>
        <location evidence="2">Golgi apparatus membrane</location>
        <topology evidence="2">Single-pass type II membrane protein</topology>
    </subcellularLocation>
</comment>
<evidence type="ECO:0000256" key="12">
    <source>
        <dbReference type="ARBA" id="ARBA00023136"/>
    </source>
</evidence>
<evidence type="ECO:0000256" key="9">
    <source>
        <dbReference type="ARBA" id="ARBA00022968"/>
    </source>
</evidence>
<dbReference type="PANTHER" id="PTHR10468">
    <property type="entry name" value="PROTEIN O-LINKED-MANNOSE BETA-1,2-N-ACETYLGLUCOSAMINYLTRANSFERASE 1/ALPHA-1,3-MANNOSYL-GLYCOPROTEIN 2-BETA-N-ACETYLGLUCOSAMINYLTRANSFERASE"/>
    <property type="match status" value="1"/>
</dbReference>
<evidence type="ECO:0000313" key="19">
    <source>
        <dbReference type="Proteomes" id="UP000023152"/>
    </source>
</evidence>
<dbReference type="GO" id="GO:0000139">
    <property type="term" value="C:Golgi membrane"/>
    <property type="evidence" value="ECO:0007669"/>
    <property type="project" value="UniProtKB-SubCell"/>
</dbReference>
<keyword evidence="9" id="KW-0735">Signal-anchor</keyword>
<comment type="pathway">
    <text evidence="3">Protein modification; protein glycosylation.</text>
</comment>
<keyword evidence="11" id="KW-0333">Golgi apparatus</keyword>
<evidence type="ECO:0000256" key="14">
    <source>
        <dbReference type="ARBA" id="ARBA00038949"/>
    </source>
</evidence>
<dbReference type="Gene3D" id="3.90.550.10">
    <property type="entry name" value="Spore Coat Polysaccharide Biosynthesis Protein SpsA, Chain A"/>
    <property type="match status" value="1"/>
</dbReference>
<dbReference type="GO" id="GO:0046872">
    <property type="term" value="F:metal ion binding"/>
    <property type="evidence" value="ECO:0007669"/>
    <property type="project" value="UniProtKB-KW"/>
</dbReference>
<dbReference type="PANTHER" id="PTHR10468:SF0">
    <property type="entry name" value="ALPHA-1,3-MANNOSYL-GLYCOPROTEIN 2-BETA-N-ACETYLGLUCOSAMINYLTRANSFERASE"/>
    <property type="match status" value="1"/>
</dbReference>
<evidence type="ECO:0000256" key="16">
    <source>
        <dbReference type="ARBA" id="ARBA00049421"/>
    </source>
</evidence>
<reference evidence="18 19" key="1">
    <citation type="journal article" date="2013" name="Curr. Biol.">
        <title>The Genome of the Foraminiferan Reticulomyxa filosa.</title>
        <authorList>
            <person name="Glockner G."/>
            <person name="Hulsmann N."/>
            <person name="Schleicher M."/>
            <person name="Noegel A.A."/>
            <person name="Eichinger L."/>
            <person name="Gallinger C."/>
            <person name="Pawlowski J."/>
            <person name="Sierra R."/>
            <person name="Euteneuer U."/>
            <person name="Pillet L."/>
            <person name="Moustafa A."/>
            <person name="Platzer M."/>
            <person name="Groth M."/>
            <person name="Szafranski K."/>
            <person name="Schliwa M."/>
        </authorList>
    </citation>
    <scope>NUCLEOTIDE SEQUENCE [LARGE SCALE GENOMIC DNA]</scope>
</reference>
<evidence type="ECO:0000256" key="13">
    <source>
        <dbReference type="ARBA" id="ARBA00023211"/>
    </source>
</evidence>
<keyword evidence="17" id="KW-0732">Signal</keyword>
<protein>
    <recommendedName>
        <fullName evidence="14">alpha-1,3-mannosyl-glycoprotein 2-beta-N-acetylglucosaminyltransferase</fullName>
        <ecNumber evidence="14">2.4.1.101</ecNumber>
    </recommendedName>
    <alternativeName>
        <fullName evidence="15">N-glycosyl-oligosaccharide-glycoprotein N-acetylglucosaminyltransferase I</fullName>
    </alternativeName>
</protein>
<dbReference type="InterPro" id="IPR029044">
    <property type="entry name" value="Nucleotide-diphossugar_trans"/>
</dbReference>
<dbReference type="SUPFAM" id="SSF53448">
    <property type="entry name" value="Nucleotide-diphospho-sugar transferases"/>
    <property type="match status" value="1"/>
</dbReference>
<evidence type="ECO:0000313" key="18">
    <source>
        <dbReference type="EMBL" id="ETO30811.1"/>
    </source>
</evidence>
<dbReference type="FunFam" id="3.90.550.10:FF:000252">
    <property type="entry name" value="Protein O-linked-mannose beta-1,2-N-acetylglucosaminyltransferase 1"/>
    <property type="match status" value="1"/>
</dbReference>
<dbReference type="OrthoDB" id="440755at2759"/>
<evidence type="ECO:0000256" key="17">
    <source>
        <dbReference type="SAM" id="SignalP"/>
    </source>
</evidence>
<evidence type="ECO:0000256" key="8">
    <source>
        <dbReference type="ARBA" id="ARBA00022723"/>
    </source>
</evidence>
<keyword evidence="10" id="KW-1133">Transmembrane helix</keyword>
<dbReference type="EMBL" id="ASPP01005298">
    <property type="protein sequence ID" value="ETO30811.1"/>
    <property type="molecule type" value="Genomic_DNA"/>
</dbReference>
<keyword evidence="5" id="KW-0328">Glycosyltransferase</keyword>
<dbReference type="EC" id="2.4.1.101" evidence="14"/>
<proteinExistence type="inferred from homology"/>
<evidence type="ECO:0000256" key="2">
    <source>
        <dbReference type="ARBA" id="ARBA00004323"/>
    </source>
</evidence>
<accession>X6NXV5</accession>
<dbReference type="InterPro" id="IPR052261">
    <property type="entry name" value="Glycosyltransferase_13"/>
</dbReference>
<keyword evidence="7" id="KW-0812">Transmembrane</keyword>
<keyword evidence="12" id="KW-0472">Membrane</keyword>
<dbReference type="Pfam" id="PF03071">
    <property type="entry name" value="GNT-I"/>
    <property type="match status" value="1"/>
</dbReference>
<dbReference type="OMA" id="KHRIFLY"/>
<dbReference type="Proteomes" id="UP000023152">
    <property type="component" value="Unassembled WGS sequence"/>
</dbReference>
<evidence type="ECO:0000256" key="7">
    <source>
        <dbReference type="ARBA" id="ARBA00022692"/>
    </source>
</evidence>
<keyword evidence="19" id="KW-1185">Reference proteome</keyword>
<feature type="signal peptide" evidence="17">
    <location>
        <begin position="1"/>
        <end position="17"/>
    </location>
</feature>
<evidence type="ECO:0000256" key="1">
    <source>
        <dbReference type="ARBA" id="ARBA00001936"/>
    </source>
</evidence>
<comment type="similarity">
    <text evidence="4">Belongs to the glycosyltransferase 13 family.</text>
</comment>